<comment type="similarity">
    <text evidence="1">Belongs to the glycosyl hydrolase 25 family.</text>
</comment>
<dbReference type="STRING" id="1280953.HOC_06593"/>
<dbReference type="eggNOG" id="COG3757">
    <property type="taxonomic scope" value="Bacteria"/>
</dbReference>
<dbReference type="GO" id="GO:0016998">
    <property type="term" value="P:cell wall macromolecule catabolic process"/>
    <property type="evidence" value="ECO:0007669"/>
    <property type="project" value="InterPro"/>
</dbReference>
<dbReference type="PROSITE" id="PS51904">
    <property type="entry name" value="GLYCOSYL_HYDROL_F25_2"/>
    <property type="match status" value="1"/>
</dbReference>
<accession>A0A059G9Y7</accession>
<dbReference type="InterPro" id="IPR002053">
    <property type="entry name" value="Glyco_hydro_25"/>
</dbReference>
<dbReference type="PATRIC" id="fig|1280953.3.peg.1334"/>
<dbReference type="Pfam" id="PF01183">
    <property type="entry name" value="Glyco_hydro_25"/>
    <property type="match status" value="1"/>
</dbReference>
<proteinExistence type="inferred from homology"/>
<dbReference type="PANTHER" id="PTHR34135:SF2">
    <property type="entry name" value="LYSOZYME"/>
    <property type="match status" value="1"/>
</dbReference>
<comment type="caution">
    <text evidence="4">The sequence shown here is derived from an EMBL/GenBank/DDBJ whole genome shotgun (WGS) entry which is preliminary data.</text>
</comment>
<evidence type="ECO:0000313" key="5">
    <source>
        <dbReference type="Proteomes" id="UP000024942"/>
    </source>
</evidence>
<reference evidence="4 5" key="1">
    <citation type="journal article" date="2014" name="Antonie Van Leeuwenhoek">
        <title>Hyphomonas beringensis sp. nov. and Hyphomonas chukchiensis sp. nov., isolated from surface seawater of the Bering Sea and Chukchi Sea.</title>
        <authorList>
            <person name="Li C."/>
            <person name="Lai Q."/>
            <person name="Li G."/>
            <person name="Dong C."/>
            <person name="Wang J."/>
            <person name="Liao Y."/>
            <person name="Shao Z."/>
        </authorList>
    </citation>
    <scope>NUCLEOTIDE SEQUENCE [LARGE SCALE GENOMIC DNA]</scope>
    <source>
        <strain evidence="4 5">SCH89</strain>
    </source>
</reference>
<dbReference type="EMBL" id="ARYL01000007">
    <property type="protein sequence ID" value="KDA03283.1"/>
    <property type="molecule type" value="Genomic_DNA"/>
</dbReference>
<organism evidence="4 5">
    <name type="scientific">Hyphomonas oceanitis SCH89</name>
    <dbReference type="NCBI Taxonomy" id="1280953"/>
    <lineage>
        <taxon>Bacteria</taxon>
        <taxon>Pseudomonadati</taxon>
        <taxon>Pseudomonadota</taxon>
        <taxon>Alphaproteobacteria</taxon>
        <taxon>Hyphomonadales</taxon>
        <taxon>Hyphomonadaceae</taxon>
        <taxon>Hyphomonas</taxon>
    </lineage>
</organism>
<dbReference type="SMART" id="SM00641">
    <property type="entry name" value="Glyco_25"/>
    <property type="match status" value="1"/>
</dbReference>
<evidence type="ECO:0000256" key="3">
    <source>
        <dbReference type="ARBA" id="ARBA00023295"/>
    </source>
</evidence>
<keyword evidence="5" id="KW-1185">Reference proteome</keyword>
<keyword evidence="2 4" id="KW-0378">Hydrolase</keyword>
<dbReference type="Gene3D" id="3.20.20.80">
    <property type="entry name" value="Glycosidases"/>
    <property type="match status" value="1"/>
</dbReference>
<dbReference type="GO" id="GO:0016052">
    <property type="term" value="P:carbohydrate catabolic process"/>
    <property type="evidence" value="ECO:0007669"/>
    <property type="project" value="TreeGrafter"/>
</dbReference>
<dbReference type="AlphaFoldDB" id="A0A059G9Y7"/>
<dbReference type="PANTHER" id="PTHR34135">
    <property type="entry name" value="LYSOZYME"/>
    <property type="match status" value="1"/>
</dbReference>
<evidence type="ECO:0000313" key="4">
    <source>
        <dbReference type="EMBL" id="KDA03283.1"/>
    </source>
</evidence>
<dbReference type="GO" id="GO:0009253">
    <property type="term" value="P:peptidoglycan catabolic process"/>
    <property type="evidence" value="ECO:0007669"/>
    <property type="project" value="InterPro"/>
</dbReference>
<protein>
    <submittedName>
        <fullName evidence="4">Glycosyl hydrolase family protein</fullName>
    </submittedName>
</protein>
<dbReference type="Proteomes" id="UP000024942">
    <property type="component" value="Unassembled WGS sequence"/>
</dbReference>
<keyword evidence="3" id="KW-0326">Glycosidase</keyword>
<dbReference type="SUPFAM" id="SSF51445">
    <property type="entry name" value="(Trans)glycosidases"/>
    <property type="match status" value="1"/>
</dbReference>
<evidence type="ECO:0000256" key="1">
    <source>
        <dbReference type="ARBA" id="ARBA00010646"/>
    </source>
</evidence>
<dbReference type="InterPro" id="IPR017853">
    <property type="entry name" value="GH"/>
</dbReference>
<sequence length="254" mass="28193">MEGLHLALRPPPERKHFDATAPTLHARLALMDLRFLLFCVFLVLSGCSAEPSAALPEPGLLAPGANGIDLSHHNGAVNWDLLEGAGVDFIYLKATEGRDWTDEDFQQNWIEATRRGYAVGAYHFYILCKPWEAQAVNFIRAVEVREGTLPPAVDLEYAHNCKPFRDEAGTKAELQAFLERLEAEYGAVPVLYTTKEFYADWVAGSFDRYPLWIRSVEGAPDMPYAIWQHSMRGNVAGVKGDVDLNVAAGGMPDE</sequence>
<dbReference type="GO" id="GO:0003796">
    <property type="term" value="F:lysozyme activity"/>
    <property type="evidence" value="ECO:0007669"/>
    <property type="project" value="InterPro"/>
</dbReference>
<gene>
    <name evidence="4" type="ORF">HOC_06593</name>
</gene>
<name>A0A059G9Y7_9PROT</name>
<evidence type="ECO:0000256" key="2">
    <source>
        <dbReference type="ARBA" id="ARBA00022801"/>
    </source>
</evidence>
<dbReference type="InterPro" id="IPR018077">
    <property type="entry name" value="Glyco_hydro_fam25_subgr"/>
</dbReference>